<organism evidence="14 15">
    <name type="scientific">Stichopus japonicus</name>
    <name type="common">Sea cucumber</name>
    <dbReference type="NCBI Taxonomy" id="307972"/>
    <lineage>
        <taxon>Eukaryota</taxon>
        <taxon>Metazoa</taxon>
        <taxon>Echinodermata</taxon>
        <taxon>Eleutherozoa</taxon>
        <taxon>Echinozoa</taxon>
        <taxon>Holothuroidea</taxon>
        <taxon>Aspidochirotacea</taxon>
        <taxon>Aspidochirotida</taxon>
        <taxon>Stichopodidae</taxon>
        <taxon>Apostichopus</taxon>
    </lineage>
</organism>
<comment type="caution">
    <text evidence="14">The sequence shown here is derived from an EMBL/GenBank/DDBJ whole genome shotgun (WGS) entry which is preliminary data.</text>
</comment>
<dbReference type="SUPFAM" id="SSF47954">
    <property type="entry name" value="Cyclin-like"/>
    <property type="match status" value="2"/>
</dbReference>
<dbReference type="AlphaFoldDB" id="A0A2G8KUE9"/>
<gene>
    <name evidence="14" type="ORF">BSL78_11501</name>
</gene>
<evidence type="ECO:0000256" key="12">
    <source>
        <dbReference type="SAM" id="MobiDB-lite"/>
    </source>
</evidence>
<dbReference type="InterPro" id="IPR011990">
    <property type="entry name" value="TPR-like_helical_dom_sf"/>
</dbReference>
<dbReference type="SUPFAM" id="SSF81383">
    <property type="entry name" value="F-box domain"/>
    <property type="match status" value="1"/>
</dbReference>
<comment type="subcellular location">
    <subcellularLocation>
        <location evidence="1">Cytoplasm</location>
        <location evidence="1">Cytoskeleton</location>
        <location evidence="1">Microtubule organizing center</location>
        <location evidence="1">Centrosome</location>
        <location evidence="1">Centriole</location>
    </subcellularLocation>
    <subcellularLocation>
        <location evidence="2">Cytoplasm</location>
        <location evidence="2">Perinuclear region</location>
    </subcellularLocation>
</comment>
<keyword evidence="15" id="KW-1185">Reference proteome</keyword>
<dbReference type="Pfam" id="PF12937">
    <property type="entry name" value="F-box-like"/>
    <property type="match status" value="1"/>
</dbReference>
<dbReference type="GO" id="GO:0051301">
    <property type="term" value="P:cell division"/>
    <property type="evidence" value="ECO:0007669"/>
    <property type="project" value="UniProtKB-KW"/>
</dbReference>
<dbReference type="InterPro" id="IPR013763">
    <property type="entry name" value="Cyclin-like_dom"/>
</dbReference>
<evidence type="ECO:0000256" key="5">
    <source>
        <dbReference type="ARBA" id="ARBA00022490"/>
    </source>
</evidence>
<dbReference type="Gene3D" id="1.20.1280.50">
    <property type="match status" value="1"/>
</dbReference>
<dbReference type="InterPro" id="IPR001810">
    <property type="entry name" value="F-box_dom"/>
</dbReference>
<keyword evidence="5" id="KW-0963">Cytoplasm</keyword>
<evidence type="ECO:0000256" key="10">
    <source>
        <dbReference type="ARBA" id="ARBA00023306"/>
    </source>
</evidence>
<keyword evidence="9" id="KW-0206">Cytoskeleton</keyword>
<dbReference type="Gene3D" id="1.25.40.10">
    <property type="entry name" value="Tetratricopeptide repeat domain"/>
    <property type="match status" value="1"/>
</dbReference>
<dbReference type="PROSITE" id="PS50181">
    <property type="entry name" value="FBOX"/>
    <property type="match status" value="1"/>
</dbReference>
<protein>
    <recommendedName>
        <fullName evidence="4">Cyclin-F</fullName>
    </recommendedName>
</protein>
<dbReference type="Gene3D" id="1.10.472.10">
    <property type="entry name" value="Cyclin-like"/>
    <property type="match status" value="2"/>
</dbReference>
<keyword evidence="10" id="KW-0131">Cell cycle</keyword>
<evidence type="ECO:0000256" key="9">
    <source>
        <dbReference type="ARBA" id="ARBA00023212"/>
    </source>
</evidence>
<name>A0A2G8KUE9_STIJA</name>
<evidence type="ECO:0000259" key="13">
    <source>
        <dbReference type="PROSITE" id="PS50181"/>
    </source>
</evidence>
<dbReference type="PROSITE" id="PS00292">
    <property type="entry name" value="CYCLINS"/>
    <property type="match status" value="1"/>
</dbReference>
<feature type="region of interest" description="Disordered" evidence="12">
    <location>
        <begin position="523"/>
        <end position="616"/>
    </location>
</feature>
<evidence type="ECO:0000256" key="4">
    <source>
        <dbReference type="ARBA" id="ARBA00019493"/>
    </source>
</evidence>
<dbReference type="Pfam" id="PF00134">
    <property type="entry name" value="Cyclin_N"/>
    <property type="match status" value="1"/>
</dbReference>
<dbReference type="EMBL" id="MRZV01000363">
    <property type="protein sequence ID" value="PIK51629.1"/>
    <property type="molecule type" value="Genomic_DNA"/>
</dbReference>
<evidence type="ECO:0000256" key="6">
    <source>
        <dbReference type="ARBA" id="ARBA00022618"/>
    </source>
</evidence>
<reference evidence="14 15" key="1">
    <citation type="journal article" date="2017" name="PLoS Biol.">
        <title>The sea cucumber genome provides insights into morphological evolution and visceral regeneration.</title>
        <authorList>
            <person name="Zhang X."/>
            <person name="Sun L."/>
            <person name="Yuan J."/>
            <person name="Sun Y."/>
            <person name="Gao Y."/>
            <person name="Zhang L."/>
            <person name="Li S."/>
            <person name="Dai H."/>
            <person name="Hamel J.F."/>
            <person name="Liu C."/>
            <person name="Yu Y."/>
            <person name="Liu S."/>
            <person name="Lin W."/>
            <person name="Guo K."/>
            <person name="Jin S."/>
            <person name="Xu P."/>
            <person name="Storey K.B."/>
            <person name="Huan P."/>
            <person name="Zhang T."/>
            <person name="Zhou Y."/>
            <person name="Zhang J."/>
            <person name="Lin C."/>
            <person name="Li X."/>
            <person name="Xing L."/>
            <person name="Huo D."/>
            <person name="Sun M."/>
            <person name="Wang L."/>
            <person name="Mercier A."/>
            <person name="Li F."/>
            <person name="Yang H."/>
            <person name="Xiang J."/>
        </authorList>
    </citation>
    <scope>NUCLEOTIDE SEQUENCE [LARGE SCALE GENOMIC DNA]</scope>
    <source>
        <strain evidence="14">Shaxun</strain>
        <tissue evidence="14">Muscle</tissue>
    </source>
</reference>
<sequence length="616" mass="70604">MTAHHSVLEIEDLPDEMLLHILKFLHLQDLLNAVQVNARFKELIEGTKKLWSDVSLVGRWPSTENMALFERVAIAGNVEAMIKLAQAYLYKEGVSEDKSCQNYEMLIGRYFSEAEACNTTSVPFTWLFIRPPWSTNGMCRKAKTFFRWKKQNRHKEALNPSVLFSMAKIQSYLEDGDDKDDTIRQWYQQAADQGLALAKYQLWEDRWSSQSKDAAHLLESIRQLRDIASLGCLESQLRLYSEYAKGNFGDLSREIVTANIRKFFQSSKYGINYPTLFNGHHSFTNSMRYILLDWLVEVATLKEFSSQTIHLAVSCVDRYLSICNITRCQLQLVGITCMLICARLEEDNIITIREAAWLTDGTYKYDEVVRMMGDAVATLRGNLKQLTVLDYLKLLFQVQPVSKECEFVARYIAELSLLHSYFGTFQLSNIAASCLLLARVMTNQSSPWPNVMTEFSGFSLMDLSSCSLALHKRCFEKPPVVDHRDVELTAVKQRYAESHCFSASSLPPKDLEVLHTIFSCEERSRRNRRTEPTTPSQRRKKEELFLLMSPSRKSRRTSRVSIHEDIECKSRDKEVVTPTQEFSDQEDEATAHELVNVEGQGPSSSGRSQNNPSIIS</sequence>
<dbReference type="InterPro" id="IPR039361">
    <property type="entry name" value="Cyclin"/>
</dbReference>
<dbReference type="STRING" id="307972.A0A2G8KUE9"/>
<keyword evidence="7" id="KW-0498">Mitosis</keyword>
<dbReference type="OrthoDB" id="5590282at2759"/>
<keyword evidence="6" id="KW-0132">Cell division</keyword>
<dbReference type="InterPro" id="IPR006671">
    <property type="entry name" value="Cyclin_N"/>
</dbReference>
<keyword evidence="8 11" id="KW-0195">Cyclin</keyword>
<dbReference type="SMART" id="SM00385">
    <property type="entry name" value="CYCLIN"/>
    <property type="match status" value="2"/>
</dbReference>
<evidence type="ECO:0000256" key="11">
    <source>
        <dbReference type="RuleBase" id="RU000383"/>
    </source>
</evidence>
<dbReference type="InterPro" id="IPR048258">
    <property type="entry name" value="Cyclins_cyclin-box"/>
</dbReference>
<evidence type="ECO:0000256" key="8">
    <source>
        <dbReference type="ARBA" id="ARBA00023127"/>
    </source>
</evidence>
<dbReference type="Proteomes" id="UP000230750">
    <property type="component" value="Unassembled WGS sequence"/>
</dbReference>
<dbReference type="InterPro" id="IPR036915">
    <property type="entry name" value="Cyclin-like_sf"/>
</dbReference>
<dbReference type="SMART" id="SM00256">
    <property type="entry name" value="FBOX"/>
    <property type="match status" value="1"/>
</dbReference>
<feature type="compositionally biased region" description="Basic and acidic residues" evidence="12">
    <location>
        <begin position="561"/>
        <end position="575"/>
    </location>
</feature>
<dbReference type="Pfam" id="PF02984">
    <property type="entry name" value="Cyclin_C"/>
    <property type="match status" value="1"/>
</dbReference>
<evidence type="ECO:0000256" key="2">
    <source>
        <dbReference type="ARBA" id="ARBA00004556"/>
    </source>
</evidence>
<dbReference type="SMART" id="SM01332">
    <property type="entry name" value="Cyclin_C"/>
    <property type="match status" value="1"/>
</dbReference>
<dbReference type="GO" id="GO:0048471">
    <property type="term" value="C:perinuclear region of cytoplasm"/>
    <property type="evidence" value="ECO:0007669"/>
    <property type="project" value="UniProtKB-SubCell"/>
</dbReference>
<feature type="compositionally biased region" description="Polar residues" evidence="12">
    <location>
        <begin position="601"/>
        <end position="616"/>
    </location>
</feature>
<dbReference type="CDD" id="cd22082">
    <property type="entry name" value="F-box_FBXO1"/>
    <property type="match status" value="1"/>
</dbReference>
<dbReference type="InterPro" id="IPR004367">
    <property type="entry name" value="Cyclin_C-dom"/>
</dbReference>
<comment type="similarity">
    <text evidence="3">Belongs to the cyclin family. Cyclin AB subfamily.</text>
</comment>
<evidence type="ECO:0000313" key="15">
    <source>
        <dbReference type="Proteomes" id="UP000230750"/>
    </source>
</evidence>
<evidence type="ECO:0000256" key="1">
    <source>
        <dbReference type="ARBA" id="ARBA00004114"/>
    </source>
</evidence>
<feature type="domain" description="F-box" evidence="13">
    <location>
        <begin position="7"/>
        <end position="54"/>
    </location>
</feature>
<evidence type="ECO:0000256" key="7">
    <source>
        <dbReference type="ARBA" id="ARBA00022776"/>
    </source>
</evidence>
<dbReference type="CDD" id="cd20521">
    <property type="entry name" value="CYCLIN_CCNF_rpt1"/>
    <property type="match status" value="1"/>
</dbReference>
<accession>A0A2G8KUE9</accession>
<dbReference type="InterPro" id="IPR036047">
    <property type="entry name" value="F-box-like_dom_sf"/>
</dbReference>
<dbReference type="FunFam" id="1.10.472.10:FF:000038">
    <property type="entry name" value="Cyclin F"/>
    <property type="match status" value="1"/>
</dbReference>
<dbReference type="GO" id="GO:0005814">
    <property type="term" value="C:centriole"/>
    <property type="evidence" value="ECO:0007669"/>
    <property type="project" value="UniProtKB-SubCell"/>
</dbReference>
<proteinExistence type="inferred from homology"/>
<evidence type="ECO:0000256" key="3">
    <source>
        <dbReference type="ARBA" id="ARBA00006955"/>
    </source>
</evidence>
<evidence type="ECO:0000313" key="14">
    <source>
        <dbReference type="EMBL" id="PIK51629.1"/>
    </source>
</evidence>
<dbReference type="CDD" id="cd20522">
    <property type="entry name" value="CYCLIN_CCNF_rpt2"/>
    <property type="match status" value="1"/>
</dbReference>
<dbReference type="PANTHER" id="PTHR10177">
    <property type="entry name" value="CYCLINS"/>
    <property type="match status" value="1"/>
</dbReference>